<dbReference type="EMBL" id="CP036278">
    <property type="protein sequence ID" value="QDU55422.1"/>
    <property type="molecule type" value="Genomic_DNA"/>
</dbReference>
<reference evidence="3 4" key="1">
    <citation type="submission" date="2019-02" db="EMBL/GenBank/DDBJ databases">
        <title>Deep-cultivation of Planctomycetes and their phenomic and genomic characterization uncovers novel biology.</title>
        <authorList>
            <person name="Wiegand S."/>
            <person name="Jogler M."/>
            <person name="Boedeker C."/>
            <person name="Pinto D."/>
            <person name="Vollmers J."/>
            <person name="Rivas-Marin E."/>
            <person name="Kohn T."/>
            <person name="Peeters S.H."/>
            <person name="Heuer A."/>
            <person name="Rast P."/>
            <person name="Oberbeckmann S."/>
            <person name="Bunk B."/>
            <person name="Jeske O."/>
            <person name="Meyerdierks A."/>
            <person name="Storesund J.E."/>
            <person name="Kallscheuer N."/>
            <person name="Luecker S."/>
            <person name="Lage O.M."/>
            <person name="Pohl T."/>
            <person name="Merkel B.J."/>
            <person name="Hornburger P."/>
            <person name="Mueller R.-W."/>
            <person name="Bruemmer F."/>
            <person name="Labrenz M."/>
            <person name="Spormann A.M."/>
            <person name="Op den Camp H."/>
            <person name="Overmann J."/>
            <person name="Amann R."/>
            <person name="Jetten M.S.M."/>
            <person name="Mascher T."/>
            <person name="Medema M.H."/>
            <person name="Devos D.P."/>
            <person name="Kaster A.-K."/>
            <person name="Ovreas L."/>
            <person name="Rohde M."/>
            <person name="Galperin M.Y."/>
            <person name="Jogler C."/>
        </authorList>
    </citation>
    <scope>NUCLEOTIDE SEQUENCE [LARGE SCALE GENOMIC DNA]</scope>
    <source>
        <strain evidence="3 4">Pan181</strain>
    </source>
</reference>
<dbReference type="PROSITE" id="PS51257">
    <property type="entry name" value="PROKAR_LIPOPROTEIN"/>
    <property type="match status" value="1"/>
</dbReference>
<organism evidence="3 4">
    <name type="scientific">Aeoliella mucimassa</name>
    <dbReference type="NCBI Taxonomy" id="2527972"/>
    <lineage>
        <taxon>Bacteria</taxon>
        <taxon>Pseudomonadati</taxon>
        <taxon>Planctomycetota</taxon>
        <taxon>Planctomycetia</taxon>
        <taxon>Pirellulales</taxon>
        <taxon>Lacipirellulaceae</taxon>
        <taxon>Aeoliella</taxon>
    </lineage>
</organism>
<evidence type="ECO:0000256" key="2">
    <source>
        <dbReference type="SAM" id="SignalP"/>
    </source>
</evidence>
<evidence type="ECO:0000256" key="1">
    <source>
        <dbReference type="SAM" id="MobiDB-lite"/>
    </source>
</evidence>
<proteinExistence type="predicted"/>
<dbReference type="Proteomes" id="UP000315750">
    <property type="component" value="Chromosome"/>
</dbReference>
<dbReference type="AlphaFoldDB" id="A0A518AL09"/>
<keyword evidence="4" id="KW-1185">Reference proteome</keyword>
<name>A0A518AL09_9BACT</name>
<dbReference type="KEGG" id="amuc:Pan181_16110"/>
<evidence type="ECO:0000313" key="3">
    <source>
        <dbReference type="EMBL" id="QDU55422.1"/>
    </source>
</evidence>
<gene>
    <name evidence="3" type="ORF">Pan181_16110</name>
</gene>
<feature type="chain" id="PRO_5021837563" evidence="2">
    <location>
        <begin position="26"/>
        <end position="67"/>
    </location>
</feature>
<keyword evidence="2" id="KW-0732">Signal</keyword>
<accession>A0A518AL09</accession>
<evidence type="ECO:0000313" key="4">
    <source>
        <dbReference type="Proteomes" id="UP000315750"/>
    </source>
</evidence>
<protein>
    <submittedName>
        <fullName evidence="3">Uncharacterized protein</fullName>
    </submittedName>
</protein>
<sequence precursor="true">MILPRFRNAMLLAAVLMVSSTGCQMYRPPGAMLPSLAAAKQDREIEKFAETSSFPTPEQVGLTDEDE</sequence>
<feature type="signal peptide" evidence="2">
    <location>
        <begin position="1"/>
        <end position="25"/>
    </location>
</feature>
<feature type="region of interest" description="Disordered" evidence="1">
    <location>
        <begin position="48"/>
        <end position="67"/>
    </location>
</feature>